<accession>A0ABV5HZN3</accession>
<sequence length="188" mass="19729">MTGAADRAEALLGALRALNRTVAVLVGAGLLACAALVLSDIALRRVHASFGGTDEISGYVMAIATAWGMGYALTELGHVRIDILRTRGGAGLRAAFDLFAALVLAGTVSLVAIRAWPVVERSLANASRANTPLETPLALVQMPWFAGWVWFALMAWLTFLAALVLVVQGRFDTADRAIGVVGEGESPQ</sequence>
<evidence type="ECO:0000256" key="5">
    <source>
        <dbReference type="ARBA" id="ARBA00022989"/>
    </source>
</evidence>
<organism evidence="9 10">
    <name type="scientific">Roseovarius ramblicola</name>
    <dbReference type="NCBI Taxonomy" id="2022336"/>
    <lineage>
        <taxon>Bacteria</taxon>
        <taxon>Pseudomonadati</taxon>
        <taxon>Pseudomonadota</taxon>
        <taxon>Alphaproteobacteria</taxon>
        <taxon>Rhodobacterales</taxon>
        <taxon>Roseobacteraceae</taxon>
        <taxon>Roseovarius</taxon>
    </lineage>
</organism>
<protein>
    <recommendedName>
        <fullName evidence="7">TRAP transporter small permease protein</fullName>
    </recommendedName>
</protein>
<dbReference type="EMBL" id="JBHMEC010000015">
    <property type="protein sequence ID" value="MFB9149868.1"/>
    <property type="molecule type" value="Genomic_DNA"/>
</dbReference>
<name>A0ABV5HZN3_9RHOB</name>
<keyword evidence="7" id="KW-0997">Cell inner membrane</keyword>
<evidence type="ECO:0000256" key="7">
    <source>
        <dbReference type="RuleBase" id="RU369079"/>
    </source>
</evidence>
<keyword evidence="4 7" id="KW-0812">Transmembrane</keyword>
<dbReference type="Pfam" id="PF04290">
    <property type="entry name" value="DctQ"/>
    <property type="match status" value="1"/>
</dbReference>
<gene>
    <name evidence="9" type="ORF">ACFFU4_08920</name>
</gene>
<dbReference type="Proteomes" id="UP001589670">
    <property type="component" value="Unassembled WGS sequence"/>
</dbReference>
<evidence type="ECO:0000256" key="4">
    <source>
        <dbReference type="ARBA" id="ARBA00022692"/>
    </source>
</evidence>
<proteinExistence type="inferred from homology"/>
<feature type="transmembrane region" description="Helical" evidence="7">
    <location>
        <begin position="95"/>
        <end position="116"/>
    </location>
</feature>
<dbReference type="RefSeq" id="WP_377069217.1">
    <property type="nucleotide sequence ID" value="NZ_JBHMEC010000015.1"/>
</dbReference>
<comment type="subcellular location">
    <subcellularLocation>
        <location evidence="7">Cell inner membrane</location>
        <topology evidence="7">Multi-pass membrane protein</topology>
    </subcellularLocation>
    <subcellularLocation>
        <location evidence="1">Cell membrane</location>
        <topology evidence="1">Multi-pass membrane protein</topology>
    </subcellularLocation>
</comment>
<evidence type="ECO:0000256" key="3">
    <source>
        <dbReference type="ARBA" id="ARBA00022475"/>
    </source>
</evidence>
<keyword evidence="2 7" id="KW-0813">Transport</keyword>
<reference evidence="9 10" key="1">
    <citation type="submission" date="2024-09" db="EMBL/GenBank/DDBJ databases">
        <authorList>
            <person name="Sun Q."/>
            <person name="Mori K."/>
        </authorList>
    </citation>
    <scope>NUCLEOTIDE SEQUENCE [LARGE SCALE GENOMIC DNA]</scope>
    <source>
        <strain evidence="9 10">CECT 9424</strain>
    </source>
</reference>
<keyword evidence="10" id="KW-1185">Reference proteome</keyword>
<feature type="transmembrane region" description="Helical" evidence="7">
    <location>
        <begin position="21"/>
        <end position="44"/>
    </location>
</feature>
<feature type="transmembrane region" description="Helical" evidence="7">
    <location>
        <begin position="145"/>
        <end position="167"/>
    </location>
</feature>
<evidence type="ECO:0000313" key="10">
    <source>
        <dbReference type="Proteomes" id="UP001589670"/>
    </source>
</evidence>
<dbReference type="InterPro" id="IPR055348">
    <property type="entry name" value="DctQ"/>
</dbReference>
<comment type="similarity">
    <text evidence="7">Belongs to the TRAP transporter small permease family.</text>
</comment>
<feature type="domain" description="Tripartite ATP-independent periplasmic transporters DctQ component" evidence="8">
    <location>
        <begin position="35"/>
        <end position="156"/>
    </location>
</feature>
<evidence type="ECO:0000256" key="2">
    <source>
        <dbReference type="ARBA" id="ARBA00022448"/>
    </source>
</evidence>
<keyword evidence="5 7" id="KW-1133">Transmembrane helix</keyword>
<comment type="caution">
    <text evidence="9">The sequence shown here is derived from an EMBL/GenBank/DDBJ whole genome shotgun (WGS) entry which is preliminary data.</text>
</comment>
<evidence type="ECO:0000256" key="6">
    <source>
        <dbReference type="ARBA" id="ARBA00023136"/>
    </source>
</evidence>
<evidence type="ECO:0000256" key="1">
    <source>
        <dbReference type="ARBA" id="ARBA00004651"/>
    </source>
</evidence>
<keyword evidence="3" id="KW-1003">Cell membrane</keyword>
<keyword evidence="6 7" id="KW-0472">Membrane</keyword>
<evidence type="ECO:0000259" key="8">
    <source>
        <dbReference type="Pfam" id="PF04290"/>
    </source>
</evidence>
<evidence type="ECO:0000313" key="9">
    <source>
        <dbReference type="EMBL" id="MFB9149868.1"/>
    </source>
</evidence>
<comment type="subunit">
    <text evidence="7">The complex comprises the extracytoplasmic solute receptor protein and the two transmembrane proteins.</text>
</comment>
<feature type="transmembrane region" description="Helical" evidence="7">
    <location>
        <begin position="56"/>
        <end position="74"/>
    </location>
</feature>
<comment type="function">
    <text evidence="7">Part of the tripartite ATP-independent periplasmic (TRAP) transport system.</text>
</comment>
<dbReference type="PROSITE" id="PS51257">
    <property type="entry name" value="PROKAR_LIPOPROTEIN"/>
    <property type="match status" value="1"/>
</dbReference>